<dbReference type="GO" id="GO:0046872">
    <property type="term" value="F:metal ion binding"/>
    <property type="evidence" value="ECO:0007669"/>
    <property type="project" value="UniProtKB-KW"/>
</dbReference>
<evidence type="ECO:0000256" key="5">
    <source>
        <dbReference type="ARBA" id="ARBA00023004"/>
    </source>
</evidence>
<dbReference type="GO" id="GO:0051213">
    <property type="term" value="F:dioxygenase activity"/>
    <property type="evidence" value="ECO:0007669"/>
    <property type="project" value="UniProtKB-KW"/>
</dbReference>
<evidence type="ECO:0000256" key="3">
    <source>
        <dbReference type="ARBA" id="ARBA00022964"/>
    </source>
</evidence>
<evidence type="ECO:0000259" key="6">
    <source>
        <dbReference type="Pfam" id="PF02668"/>
    </source>
</evidence>
<keyword evidence="3" id="KW-0223">Dioxygenase</keyword>
<dbReference type="EMBL" id="UINC01061100">
    <property type="protein sequence ID" value="SVB86313.1"/>
    <property type="molecule type" value="Genomic_DNA"/>
</dbReference>
<dbReference type="PANTHER" id="PTHR43779">
    <property type="entry name" value="DIOXYGENASE RV0097-RELATED"/>
    <property type="match status" value="1"/>
</dbReference>
<feature type="non-terminal residue" evidence="7">
    <location>
        <position position="119"/>
    </location>
</feature>
<dbReference type="PANTHER" id="PTHR43779:SF3">
    <property type="entry name" value="(3R)-3-[(CARBOXYMETHYL)AMINO]FATTY ACID OXYGENASE_DECARBOXYLASE"/>
    <property type="match status" value="1"/>
</dbReference>
<organism evidence="7">
    <name type="scientific">marine metagenome</name>
    <dbReference type="NCBI Taxonomy" id="408172"/>
    <lineage>
        <taxon>unclassified sequences</taxon>
        <taxon>metagenomes</taxon>
        <taxon>ecological metagenomes</taxon>
    </lineage>
</organism>
<dbReference type="Pfam" id="PF02668">
    <property type="entry name" value="TauD"/>
    <property type="match status" value="1"/>
</dbReference>
<comment type="similarity">
    <text evidence="1">Belongs to the TfdA dioxygenase family.</text>
</comment>
<evidence type="ECO:0000256" key="4">
    <source>
        <dbReference type="ARBA" id="ARBA00023002"/>
    </source>
</evidence>
<evidence type="ECO:0000256" key="2">
    <source>
        <dbReference type="ARBA" id="ARBA00022723"/>
    </source>
</evidence>
<dbReference type="InterPro" id="IPR051178">
    <property type="entry name" value="TfdA_dioxygenase"/>
</dbReference>
<name>A0A382HI14_9ZZZZ</name>
<evidence type="ECO:0000256" key="1">
    <source>
        <dbReference type="ARBA" id="ARBA00005896"/>
    </source>
</evidence>
<proteinExistence type="inferred from homology"/>
<keyword evidence="2" id="KW-0479">Metal-binding</keyword>
<dbReference type="InterPro" id="IPR042098">
    <property type="entry name" value="TauD-like_sf"/>
</dbReference>
<evidence type="ECO:0000313" key="7">
    <source>
        <dbReference type="EMBL" id="SVB86313.1"/>
    </source>
</evidence>
<dbReference type="Gene3D" id="3.60.130.10">
    <property type="entry name" value="Clavaminate synthase-like"/>
    <property type="match status" value="1"/>
</dbReference>
<sequence length="119" mass="13160">MNALIAPLDWTVKRLSGSLGAEVSGFKLAKLSEREIATIKELLMQYQVLFFPGQSPTVEEHVAFGENFGPLEGHPNLKSEAGTHPKIFKLEASKGGIADEWHTDITFQDRPALMSILHM</sequence>
<keyword evidence="4" id="KW-0560">Oxidoreductase</keyword>
<feature type="domain" description="TauD/TfdA-like" evidence="6">
    <location>
        <begin position="12"/>
        <end position="119"/>
    </location>
</feature>
<accession>A0A382HI14</accession>
<dbReference type="InterPro" id="IPR003819">
    <property type="entry name" value="TauD/TfdA-like"/>
</dbReference>
<dbReference type="SUPFAM" id="SSF51197">
    <property type="entry name" value="Clavaminate synthase-like"/>
    <property type="match status" value="1"/>
</dbReference>
<keyword evidence="5" id="KW-0408">Iron</keyword>
<reference evidence="7" key="1">
    <citation type="submission" date="2018-05" db="EMBL/GenBank/DDBJ databases">
        <authorList>
            <person name="Lanie J.A."/>
            <person name="Ng W.-L."/>
            <person name="Kazmierczak K.M."/>
            <person name="Andrzejewski T.M."/>
            <person name="Davidsen T.M."/>
            <person name="Wayne K.J."/>
            <person name="Tettelin H."/>
            <person name="Glass J.I."/>
            <person name="Rusch D."/>
            <person name="Podicherti R."/>
            <person name="Tsui H.-C.T."/>
            <person name="Winkler M.E."/>
        </authorList>
    </citation>
    <scope>NUCLEOTIDE SEQUENCE</scope>
</reference>
<gene>
    <name evidence="7" type="ORF">METZ01_LOCUS239167</name>
</gene>
<protein>
    <recommendedName>
        <fullName evidence="6">TauD/TfdA-like domain-containing protein</fullName>
    </recommendedName>
</protein>
<dbReference type="AlphaFoldDB" id="A0A382HI14"/>